<evidence type="ECO:0000256" key="3">
    <source>
        <dbReference type="RuleBase" id="RU003682"/>
    </source>
</evidence>
<evidence type="ECO:0000313" key="5">
    <source>
        <dbReference type="EMBL" id="MXQ64525.1"/>
    </source>
</evidence>
<dbReference type="PRINTS" id="PR00682">
    <property type="entry name" value="IPNSYNTHASE"/>
</dbReference>
<sequence length="359" mass="38689">MTFEVPTIDISPYLAPSATAATDPDCARVAAEIDRACREVGFFQVVGHGVDDALVEGLKDALDEFFGLELETKKQYRREPGANRGYAPPKSESLANSLGVTPANLMNDFYEAYTIGSETSWYDDVDLPETSYAPNNWPDAAPRFQRATLLYFAAARSLSRVLLRACTEALGLPISYFDGLVDHSIDAMKMNNYALPEGEVELAGELMGMGAHTDFGILTVLWADRVAGLQVLGDDGTGEETWHDVMPGEGAFLINLGDAMARWTNDRWKSTLHRVNPPLVDGRIIRRRSAAFFFDGNHDALITPLPGTVADGETGYPPITIADNIAAKVAGLKTGLASGDKPAGAEREAARFLAAADAG</sequence>
<dbReference type="InterPro" id="IPR027443">
    <property type="entry name" value="IPNS-like_sf"/>
</dbReference>
<comment type="caution">
    <text evidence="5">The sequence shown here is derived from an EMBL/GenBank/DDBJ whole genome shotgun (WGS) entry which is preliminary data.</text>
</comment>
<dbReference type="InterPro" id="IPR026992">
    <property type="entry name" value="DIOX_N"/>
</dbReference>
<reference evidence="5 6" key="1">
    <citation type="submission" date="2019-12" db="EMBL/GenBank/DDBJ databases">
        <title>Nocardia macrotermitis sp. nov. and Nocardia aurantia sp. nov., isolated from the gut of the fungus growing-termite Macrotermes natalensis.</title>
        <authorList>
            <person name="Christine B."/>
            <person name="Rene B."/>
        </authorList>
    </citation>
    <scope>NUCLEOTIDE SEQUENCE [LARGE SCALE GENOMIC DNA]</scope>
    <source>
        <strain evidence="5 6">DSM 102126</strain>
    </source>
</reference>
<dbReference type="Proteomes" id="UP000431901">
    <property type="component" value="Unassembled WGS sequence"/>
</dbReference>
<dbReference type="InterPro" id="IPR050231">
    <property type="entry name" value="Iron_ascorbate_oxido_reductase"/>
</dbReference>
<keyword evidence="6" id="KW-1185">Reference proteome</keyword>
<dbReference type="EMBL" id="WUTW01000002">
    <property type="protein sequence ID" value="MXQ64525.1"/>
    <property type="molecule type" value="Genomic_DNA"/>
</dbReference>
<dbReference type="SUPFAM" id="SSF51197">
    <property type="entry name" value="Clavaminate synthase-like"/>
    <property type="match status" value="1"/>
</dbReference>
<dbReference type="InterPro" id="IPR005123">
    <property type="entry name" value="Oxoglu/Fe-dep_dioxygenase_dom"/>
</dbReference>
<evidence type="ECO:0000313" key="6">
    <source>
        <dbReference type="Proteomes" id="UP000431901"/>
    </source>
</evidence>
<keyword evidence="3" id="KW-0408">Iron</keyword>
<dbReference type="AlphaFoldDB" id="A0A6I4W8F2"/>
<dbReference type="PROSITE" id="PS51471">
    <property type="entry name" value="FE2OG_OXY"/>
    <property type="match status" value="1"/>
</dbReference>
<keyword evidence="3" id="KW-0560">Oxidoreductase</keyword>
<dbReference type="GO" id="GO:0046872">
    <property type="term" value="F:metal ion binding"/>
    <property type="evidence" value="ECO:0007669"/>
    <property type="project" value="UniProtKB-KW"/>
</dbReference>
<keyword evidence="3" id="KW-0479">Metal-binding</keyword>
<evidence type="ECO:0000256" key="2">
    <source>
        <dbReference type="ARBA" id="ARBA00023194"/>
    </source>
</evidence>
<dbReference type="InterPro" id="IPR044861">
    <property type="entry name" value="IPNS-like_FE2OG_OXY"/>
</dbReference>
<protein>
    <submittedName>
        <fullName evidence="5">Isopenicillin N synthase family oxygenase</fullName>
    </submittedName>
</protein>
<gene>
    <name evidence="5" type="ORF">GQ466_10795</name>
</gene>
<dbReference type="Pfam" id="PF14226">
    <property type="entry name" value="DIOX_N"/>
    <property type="match status" value="1"/>
</dbReference>
<feature type="domain" description="Fe2OG dioxygenase" evidence="4">
    <location>
        <begin position="184"/>
        <end position="296"/>
    </location>
</feature>
<comment type="pathway">
    <text evidence="1">Antibiotic biosynthesis.</text>
</comment>
<name>A0A6I4W8F2_9ACTN</name>
<dbReference type="GO" id="GO:0017000">
    <property type="term" value="P:antibiotic biosynthetic process"/>
    <property type="evidence" value="ECO:0007669"/>
    <property type="project" value="UniProtKB-KW"/>
</dbReference>
<accession>A0A6I4W8F2</accession>
<organism evidence="5 6">
    <name type="scientific">Actinomadura rayongensis</name>
    <dbReference type="NCBI Taxonomy" id="1429076"/>
    <lineage>
        <taxon>Bacteria</taxon>
        <taxon>Bacillati</taxon>
        <taxon>Actinomycetota</taxon>
        <taxon>Actinomycetes</taxon>
        <taxon>Streptosporangiales</taxon>
        <taxon>Thermomonosporaceae</taxon>
        <taxon>Actinomadura</taxon>
    </lineage>
</organism>
<proteinExistence type="inferred from homology"/>
<dbReference type="PANTHER" id="PTHR47990">
    <property type="entry name" value="2-OXOGLUTARATE (2OG) AND FE(II)-DEPENDENT OXYGENASE SUPERFAMILY PROTEIN-RELATED"/>
    <property type="match status" value="1"/>
</dbReference>
<dbReference type="Gene3D" id="2.60.120.330">
    <property type="entry name" value="B-lactam Antibiotic, Isopenicillin N Synthase, Chain"/>
    <property type="match status" value="1"/>
</dbReference>
<dbReference type="GO" id="GO:0016491">
    <property type="term" value="F:oxidoreductase activity"/>
    <property type="evidence" value="ECO:0007669"/>
    <property type="project" value="UniProtKB-KW"/>
</dbReference>
<dbReference type="OrthoDB" id="21825at2"/>
<comment type="similarity">
    <text evidence="3">Belongs to the iron/ascorbate-dependent oxidoreductase family.</text>
</comment>
<evidence type="ECO:0000259" key="4">
    <source>
        <dbReference type="PROSITE" id="PS51471"/>
    </source>
</evidence>
<keyword evidence="2" id="KW-0045">Antibiotic biosynthesis</keyword>
<evidence type="ECO:0000256" key="1">
    <source>
        <dbReference type="ARBA" id="ARBA00004792"/>
    </source>
</evidence>
<dbReference type="RefSeq" id="WP_161102743.1">
    <property type="nucleotide sequence ID" value="NZ_JBHLYI010000001.1"/>
</dbReference>
<dbReference type="Pfam" id="PF03171">
    <property type="entry name" value="2OG-FeII_Oxy"/>
    <property type="match status" value="1"/>
</dbReference>